<dbReference type="PANTHER" id="PTHR31118:SF32">
    <property type="entry name" value="KYNURENINE FORMAMIDASE"/>
    <property type="match status" value="1"/>
</dbReference>
<dbReference type="GO" id="GO:0004061">
    <property type="term" value="F:arylformamidase activity"/>
    <property type="evidence" value="ECO:0007669"/>
    <property type="project" value="InterPro"/>
</dbReference>
<evidence type="ECO:0000313" key="2">
    <source>
        <dbReference type="Proteomes" id="UP000595823"/>
    </source>
</evidence>
<dbReference type="SUPFAM" id="SSF102198">
    <property type="entry name" value="Putative cyclase"/>
    <property type="match status" value="1"/>
</dbReference>
<name>A0A7T7CBT7_9BACI</name>
<evidence type="ECO:0000313" key="1">
    <source>
        <dbReference type="EMBL" id="QQK76174.1"/>
    </source>
</evidence>
<accession>A0A7T7CBT7</accession>
<dbReference type="KEGG" id="scia:HUG15_11800"/>
<dbReference type="Gene3D" id="3.50.30.50">
    <property type="entry name" value="Putative cyclase"/>
    <property type="match status" value="1"/>
</dbReference>
<dbReference type="EMBL" id="CP054705">
    <property type="protein sequence ID" value="QQK76174.1"/>
    <property type="molecule type" value="Genomic_DNA"/>
</dbReference>
<reference evidence="1 2" key="1">
    <citation type="submission" date="2020-06" db="EMBL/GenBank/DDBJ databases">
        <title>Genomic analysis of Salicibibacter sp. NKC5-3.</title>
        <authorList>
            <person name="Oh Y.J."/>
        </authorList>
    </citation>
    <scope>NUCLEOTIDE SEQUENCE [LARGE SCALE GENOMIC DNA]</scope>
    <source>
        <strain evidence="1 2">NKC5-3</strain>
    </source>
</reference>
<dbReference type="Pfam" id="PF04199">
    <property type="entry name" value="Cyclase"/>
    <property type="match status" value="1"/>
</dbReference>
<proteinExistence type="predicted"/>
<keyword evidence="2" id="KW-1185">Reference proteome</keyword>
<gene>
    <name evidence="1" type="ORF">HUG15_11800</name>
</gene>
<dbReference type="InterPro" id="IPR037175">
    <property type="entry name" value="KFase_sf"/>
</dbReference>
<organism evidence="1 2">
    <name type="scientific">Salicibibacter cibarius</name>
    <dbReference type="NCBI Taxonomy" id="2743000"/>
    <lineage>
        <taxon>Bacteria</taxon>
        <taxon>Bacillati</taxon>
        <taxon>Bacillota</taxon>
        <taxon>Bacilli</taxon>
        <taxon>Bacillales</taxon>
        <taxon>Bacillaceae</taxon>
        <taxon>Salicibibacter</taxon>
    </lineage>
</organism>
<dbReference type="InterPro" id="IPR007325">
    <property type="entry name" value="KFase/CYL"/>
</dbReference>
<dbReference type="RefSeq" id="WP_200123308.1">
    <property type="nucleotide sequence ID" value="NZ_CP054705.1"/>
</dbReference>
<protein>
    <submittedName>
        <fullName evidence="1">Cyclase family protein</fullName>
    </submittedName>
</protein>
<dbReference type="GO" id="GO:0019441">
    <property type="term" value="P:L-tryptophan catabolic process to kynurenine"/>
    <property type="evidence" value="ECO:0007669"/>
    <property type="project" value="InterPro"/>
</dbReference>
<dbReference type="AlphaFoldDB" id="A0A7T7CBT7"/>
<dbReference type="Proteomes" id="UP000595823">
    <property type="component" value="Chromosome"/>
</dbReference>
<dbReference type="PANTHER" id="PTHR31118">
    <property type="entry name" value="CYCLASE-LIKE PROTEIN 2"/>
    <property type="match status" value="1"/>
</dbReference>
<sequence length="228" mass="26436">MPKFIDLSHTFKDRMPGFKLKNEDDSYTQYTSEIKPFLTHEQSLPKFDGKASFEITEISFQTSVGTYLDSPYHRYSDNRDISNIRIDEVILPGEVIDVRYKEAFEPLGCEALPKNINVNGKAVLFNFGWDQYWGEETYYSYPYISKELVRYLISQGAKLVGVDTLNIDNANDLYRPAHTLFLEKDILIVENLTGLEKLYNNEFRFFAVPWKAEKVAALPIRAFAEIIE</sequence>